<keyword evidence="2" id="KW-0238">DNA-binding</keyword>
<keyword evidence="5" id="KW-0614">Plasmid</keyword>
<evidence type="ECO:0000313" key="5">
    <source>
        <dbReference type="EMBL" id="QKK20596.1"/>
    </source>
</evidence>
<feature type="domain" description="HTH marR-type" evidence="4">
    <location>
        <begin position="1"/>
        <end position="145"/>
    </location>
</feature>
<dbReference type="SUPFAM" id="SSF46785">
    <property type="entry name" value="Winged helix' DNA-binding domain"/>
    <property type="match status" value="1"/>
</dbReference>
<keyword evidence="3" id="KW-0804">Transcription</keyword>
<dbReference type="PROSITE" id="PS50995">
    <property type="entry name" value="HTH_MARR_2"/>
    <property type="match status" value="1"/>
</dbReference>
<dbReference type="InterPro" id="IPR036390">
    <property type="entry name" value="WH_DNA-bd_sf"/>
</dbReference>
<evidence type="ECO:0000256" key="1">
    <source>
        <dbReference type="ARBA" id="ARBA00023015"/>
    </source>
</evidence>
<evidence type="ECO:0000259" key="4">
    <source>
        <dbReference type="PROSITE" id="PS50995"/>
    </source>
</evidence>
<reference evidence="5 6" key="1">
    <citation type="submission" date="2020-05" db="EMBL/GenBank/DDBJ databases">
        <title>Genome sequences of pea root nodulating Rhizobium spp.</title>
        <authorList>
            <person name="Rahi P."/>
        </authorList>
    </citation>
    <scope>NUCLEOTIDE SEQUENCE [LARGE SCALE GENOMIC DNA]</scope>
    <source>
        <strain evidence="6">JKLM 12A2</strain>
        <plasmid evidence="5 6">pPR12A201</plasmid>
    </source>
</reference>
<dbReference type="InterPro" id="IPR023187">
    <property type="entry name" value="Tscrpt_reg_MarR-type_CS"/>
</dbReference>
<dbReference type="Proteomes" id="UP000305673">
    <property type="component" value="Plasmid pPR12A201"/>
</dbReference>
<dbReference type="Pfam" id="PF12802">
    <property type="entry name" value="MarR_2"/>
    <property type="match status" value="1"/>
</dbReference>
<dbReference type="InterPro" id="IPR036388">
    <property type="entry name" value="WH-like_DNA-bd_sf"/>
</dbReference>
<dbReference type="InterPro" id="IPR039422">
    <property type="entry name" value="MarR/SlyA-like"/>
</dbReference>
<dbReference type="InterPro" id="IPR000835">
    <property type="entry name" value="HTH_MarR-typ"/>
</dbReference>
<dbReference type="PANTHER" id="PTHR33164:SF57">
    <property type="entry name" value="MARR-FAMILY TRANSCRIPTIONAL REGULATOR"/>
    <property type="match status" value="1"/>
</dbReference>
<evidence type="ECO:0000256" key="2">
    <source>
        <dbReference type="ARBA" id="ARBA00023125"/>
    </source>
</evidence>
<accession>A0ABX6PPJ0</accession>
<dbReference type="PANTHER" id="PTHR33164">
    <property type="entry name" value="TRANSCRIPTIONAL REGULATOR, MARR FAMILY"/>
    <property type="match status" value="1"/>
</dbReference>
<dbReference type="SMART" id="SM00347">
    <property type="entry name" value="HTH_MARR"/>
    <property type="match status" value="1"/>
</dbReference>
<sequence length="188" mass="20499">MLRAHIAVAMDGPRDRNIFGAFALMISDDIVRASSSRAPEAGPAASALALLAHKPGLSIRMLAVGVGLSHAGTVRLVDRLATEGLIERREHSTDGRTRSLYLTPAGKVASDEVLASRDQVIAEGLSILNPDELKILCDIAERVLRDRLENLEHSYRICRLCCYEGCTNCPIDSELHERGVDREKNDDA</sequence>
<keyword evidence="6" id="KW-1185">Reference proteome</keyword>
<gene>
    <name evidence="5" type="ORF">FFM53_028725</name>
</gene>
<keyword evidence="1" id="KW-0805">Transcription regulation</keyword>
<evidence type="ECO:0000256" key="3">
    <source>
        <dbReference type="ARBA" id="ARBA00023163"/>
    </source>
</evidence>
<name>A0ABX6PPJ0_9HYPH</name>
<evidence type="ECO:0000313" key="6">
    <source>
        <dbReference type="Proteomes" id="UP000305673"/>
    </source>
</evidence>
<organism evidence="5 6">
    <name type="scientific">Rhizobium indicum</name>
    <dbReference type="NCBI Taxonomy" id="2583231"/>
    <lineage>
        <taxon>Bacteria</taxon>
        <taxon>Pseudomonadati</taxon>
        <taxon>Pseudomonadota</taxon>
        <taxon>Alphaproteobacteria</taxon>
        <taxon>Hyphomicrobiales</taxon>
        <taxon>Rhizobiaceae</taxon>
        <taxon>Rhizobium/Agrobacterium group</taxon>
        <taxon>Rhizobium</taxon>
    </lineage>
</organism>
<dbReference type="EMBL" id="CP054022">
    <property type="protein sequence ID" value="QKK20596.1"/>
    <property type="molecule type" value="Genomic_DNA"/>
</dbReference>
<protein>
    <submittedName>
        <fullName evidence="5">MarR family transcriptional regulator</fullName>
    </submittedName>
</protein>
<dbReference type="Gene3D" id="1.10.10.10">
    <property type="entry name" value="Winged helix-like DNA-binding domain superfamily/Winged helix DNA-binding domain"/>
    <property type="match status" value="1"/>
</dbReference>
<dbReference type="PRINTS" id="PR00598">
    <property type="entry name" value="HTHMARR"/>
</dbReference>
<geneLocation type="plasmid" evidence="5 6">
    <name>pPR12A201</name>
</geneLocation>
<dbReference type="PROSITE" id="PS01117">
    <property type="entry name" value="HTH_MARR_1"/>
    <property type="match status" value="1"/>
</dbReference>
<proteinExistence type="predicted"/>